<dbReference type="CDD" id="cd10448">
    <property type="entry name" value="GIY-YIG_unchar_3"/>
    <property type="match status" value="1"/>
</dbReference>
<dbReference type="PANTHER" id="PTHR34477:SF5">
    <property type="entry name" value="BSL5627 PROTEIN"/>
    <property type="match status" value="1"/>
</dbReference>
<dbReference type="KEGG" id="ocg:OCA5_c27290"/>
<dbReference type="PROSITE" id="PS50164">
    <property type="entry name" value="GIY_YIG"/>
    <property type="match status" value="1"/>
</dbReference>
<dbReference type="AlphaFoldDB" id="F8BV68"/>
<evidence type="ECO:0000313" key="3">
    <source>
        <dbReference type="EMBL" id="AEI07423.1"/>
    </source>
</evidence>
<dbReference type="RefSeq" id="WP_013913286.1">
    <property type="nucleotide sequence ID" value="NC_011386.1"/>
</dbReference>
<dbReference type="Pfam" id="PF01541">
    <property type="entry name" value="GIY-YIG"/>
    <property type="match status" value="1"/>
</dbReference>
<keyword evidence="4" id="KW-1185">Reference proteome</keyword>
<sequence length="111" mass="13317">MAGLVPAIHAFHNYRMTNGGYVYILTNQPNGVLYVGVTNDLVRRVFEHRSGFIDGFTKRHRLKRLVYFEQFDDIQTAIQREHNIKHWPRAWKIRKIMVHNPEWHDLYETLI</sequence>
<dbReference type="SMART" id="SM00465">
    <property type="entry name" value="GIYc"/>
    <property type="match status" value="1"/>
</dbReference>
<reference evidence="3 4" key="1">
    <citation type="journal article" date="2011" name="J. Bacteriol.">
        <title>Complete genome sequences of the chemolithoautotrophic Oligotropha carboxidovorans strains OM4 and OM5.</title>
        <authorList>
            <person name="Volland S."/>
            <person name="Rachinger M."/>
            <person name="Strittmatter A."/>
            <person name="Daniel R."/>
            <person name="Gottschalk G."/>
            <person name="Meyer O."/>
        </authorList>
    </citation>
    <scope>NUCLEOTIDE SEQUENCE [LARGE SCALE GENOMIC DNA]</scope>
    <source>
        <strain evidence="4">ATCC 49405 / DSM 1227 / KCTC 32145 / OM5</strain>
    </source>
</reference>
<proteinExistence type="inferred from homology"/>
<dbReference type="eggNOG" id="COG2827">
    <property type="taxonomic scope" value="Bacteria"/>
</dbReference>
<organism evidence="3 4">
    <name type="scientific">Afipia carboxidovorans (strain ATCC 49405 / DSM 1227 / KCTC 32145 / OM5)</name>
    <name type="common">Oligotropha carboxidovorans</name>
    <dbReference type="NCBI Taxonomy" id="504832"/>
    <lineage>
        <taxon>Bacteria</taxon>
        <taxon>Pseudomonadati</taxon>
        <taxon>Pseudomonadota</taxon>
        <taxon>Alphaproteobacteria</taxon>
        <taxon>Hyphomicrobiales</taxon>
        <taxon>Nitrobacteraceae</taxon>
        <taxon>Afipia</taxon>
    </lineage>
</organism>
<gene>
    <name evidence="3" type="ordered locus">OCA5_c27290</name>
</gene>
<dbReference type="InterPro" id="IPR000305">
    <property type="entry name" value="GIY-YIG_endonuc"/>
</dbReference>
<dbReference type="OrthoDB" id="287318at2"/>
<evidence type="ECO:0000259" key="2">
    <source>
        <dbReference type="PROSITE" id="PS50164"/>
    </source>
</evidence>
<dbReference type="STRING" id="504832.OCA5_c27290"/>
<dbReference type="HOGENOM" id="CLU_135650_3_1_5"/>
<dbReference type="InterPro" id="IPR035901">
    <property type="entry name" value="GIY-YIG_endonuc_sf"/>
</dbReference>
<dbReference type="EMBL" id="CP002826">
    <property type="protein sequence ID" value="AEI07423.1"/>
    <property type="molecule type" value="Genomic_DNA"/>
</dbReference>
<dbReference type="Gene3D" id="3.40.1440.10">
    <property type="entry name" value="GIY-YIG endonuclease"/>
    <property type="match status" value="1"/>
</dbReference>
<evidence type="ECO:0000313" key="4">
    <source>
        <dbReference type="Proteomes" id="UP000007730"/>
    </source>
</evidence>
<dbReference type="PATRIC" id="fig|504832.7.peg.2885"/>
<evidence type="ECO:0000256" key="1">
    <source>
        <dbReference type="ARBA" id="ARBA00007435"/>
    </source>
</evidence>
<comment type="similarity">
    <text evidence="1">Belongs to the UPF0213 family.</text>
</comment>
<dbReference type="Proteomes" id="UP000007730">
    <property type="component" value="Chromosome"/>
</dbReference>
<dbReference type="PANTHER" id="PTHR34477">
    <property type="entry name" value="UPF0213 PROTEIN YHBQ"/>
    <property type="match status" value="1"/>
</dbReference>
<name>F8BV68_AFIC5</name>
<feature type="domain" description="GIY-YIG" evidence="2">
    <location>
        <begin position="18"/>
        <end position="94"/>
    </location>
</feature>
<accession>F8BV68</accession>
<dbReference type="SUPFAM" id="SSF82771">
    <property type="entry name" value="GIY-YIG endonuclease"/>
    <property type="match status" value="1"/>
</dbReference>
<protein>
    <submittedName>
        <fullName evidence="3">Putative nuclease</fullName>
    </submittedName>
</protein>
<dbReference type="InterPro" id="IPR050190">
    <property type="entry name" value="UPF0213_domain"/>
</dbReference>